<comment type="similarity">
    <text evidence="1">Belongs to the beta type-B retroviral polymerase family. HERV class-II K(HML-2) pol subfamily.</text>
</comment>
<evidence type="ECO:0000313" key="8">
    <source>
        <dbReference type="Proteomes" id="UP001333110"/>
    </source>
</evidence>
<dbReference type="InterPro" id="IPR041577">
    <property type="entry name" value="RT_RNaseH_2"/>
</dbReference>
<dbReference type="Pfam" id="PF00055">
    <property type="entry name" value="Laminin_N"/>
    <property type="match status" value="1"/>
</dbReference>
<evidence type="ECO:0000313" key="7">
    <source>
        <dbReference type="EMBL" id="KAK4827160.1"/>
    </source>
</evidence>
<dbReference type="PROSITE" id="PS50878">
    <property type="entry name" value="RT_POL"/>
    <property type="match status" value="1"/>
</dbReference>
<accession>A0AAN7NJG1</accession>
<dbReference type="Pfam" id="PF00078">
    <property type="entry name" value="RVT_1"/>
    <property type="match status" value="1"/>
</dbReference>
<name>A0AAN7NJG1_MYCAM</name>
<dbReference type="Proteomes" id="UP001333110">
    <property type="component" value="Unassembled WGS sequence"/>
</dbReference>
<proteinExistence type="inferred from homology"/>
<dbReference type="PROSITE" id="PS51117">
    <property type="entry name" value="LAMININ_NTER"/>
    <property type="match status" value="1"/>
</dbReference>
<dbReference type="PANTHER" id="PTHR33064">
    <property type="entry name" value="POL PROTEIN"/>
    <property type="match status" value="1"/>
</dbReference>
<dbReference type="Gene3D" id="2.60.120.260">
    <property type="entry name" value="Galactose-binding domain-like"/>
    <property type="match status" value="1"/>
</dbReference>
<reference evidence="7 8" key="1">
    <citation type="journal article" date="2023" name="J. Hered.">
        <title>Chromosome-level genome of the wood stork (Mycteria americana) provides insight into avian chromosome evolution.</title>
        <authorList>
            <person name="Flamio R. Jr."/>
            <person name="Ramstad K.M."/>
        </authorList>
    </citation>
    <scope>NUCLEOTIDE SEQUENCE [LARGE SCALE GENOMIC DNA]</scope>
    <source>
        <strain evidence="7">JAX WOST 10</strain>
    </source>
</reference>
<organism evidence="7 8">
    <name type="scientific">Mycteria americana</name>
    <name type="common">Wood stork</name>
    <dbReference type="NCBI Taxonomy" id="33587"/>
    <lineage>
        <taxon>Eukaryota</taxon>
        <taxon>Metazoa</taxon>
        <taxon>Chordata</taxon>
        <taxon>Craniata</taxon>
        <taxon>Vertebrata</taxon>
        <taxon>Euteleostomi</taxon>
        <taxon>Archelosauria</taxon>
        <taxon>Archosauria</taxon>
        <taxon>Dinosauria</taxon>
        <taxon>Saurischia</taxon>
        <taxon>Theropoda</taxon>
        <taxon>Coelurosauria</taxon>
        <taxon>Aves</taxon>
        <taxon>Neognathae</taxon>
        <taxon>Neoaves</taxon>
        <taxon>Aequornithes</taxon>
        <taxon>Ciconiiformes</taxon>
        <taxon>Ciconiidae</taxon>
        <taxon>Mycteria</taxon>
    </lineage>
</organism>
<dbReference type="InterPro" id="IPR043502">
    <property type="entry name" value="DNA/RNA_pol_sf"/>
</dbReference>
<protein>
    <recommendedName>
        <fullName evidence="2">ribonuclease H</fullName>
        <ecNumber evidence="2">3.1.26.4</ecNumber>
    </recommendedName>
</protein>
<dbReference type="EMBL" id="JAUNZN010000002">
    <property type="protein sequence ID" value="KAK4827160.1"/>
    <property type="molecule type" value="Genomic_DNA"/>
</dbReference>
<dbReference type="Pfam" id="PF17919">
    <property type="entry name" value="RT_RNaseH_2"/>
    <property type="match status" value="1"/>
</dbReference>
<dbReference type="Gene3D" id="3.30.70.270">
    <property type="match status" value="2"/>
</dbReference>
<dbReference type="GO" id="GO:0004523">
    <property type="term" value="F:RNA-DNA hybrid ribonuclease activity"/>
    <property type="evidence" value="ECO:0007669"/>
    <property type="project" value="UniProtKB-EC"/>
</dbReference>
<dbReference type="Gene3D" id="3.10.10.10">
    <property type="entry name" value="HIV Type 1 Reverse Transcriptase, subunit A, domain 1"/>
    <property type="match status" value="1"/>
</dbReference>
<sequence length="773" mass="87779">MFCKLVEHVPGRPLRNAQCRVCDHHKQHPISSAIDGTNNWWQSPSIQNGRQYHWVTITLDLRQELKGKEAQQLGSLAKDKAIDKGIGKKAGVLSLWQRLLSSVKDRYPFKEELRNSQSKWTSIEGAMLEVIYSNLDNDQAYKDLDEIWCTQSMWQKFVRNAPTSYTHTLAIMSWTDTEAPTIDELARQLREYEDNLASLMWACVLAVDRLTQKMSEQAEKGRSSSRTPTKALAIKSQPFSVQGKGYWGHTPREHMRKWDGEPTWRLEAWIQELQGKTTAKKHPSRKITAPCTLIPSEYKGAGSICISGVMGGSQELSVLEAEVSLTGNEWQKHPIVTGPEALCILGLDYLRREYFKDPKGYWWAFGTAALSTEKIKQLSSLPGLSEDLSMVGLLQVKEQQVPVATMTSNGEWRLTVDYRGLNKVTLPLSAAIPDMLELQYKLELKAAKWYATIDIANVFFLIPLPAECRPQFAFIWRSIQYTWNRLPQGWKHSPAICHGLIQTALEQSEAPEHLQYIDDIIVWGNTAEEVFEKGRRIIQMLLKVGFAIKQSKIKGPAQEIQFLGIKWQDGRRHIPWIKKETQAILGVTRFWRMHIPGYSLIVSPLYQVTRKKNDFEWGPEQQQAFEQIKREIVCAVALGPIQTGQDMKNMLYTSARDNSSTWSLWQKAPGQPLGFWSRGYRGSEAHYTPTEKEILAAYEGIWAASEAVGTEAQLLLAPRLPVLGWMFKGRVSTTHHATVMLHGVSGSLVMQWAQMGNSDCLGVLKVIMDWPEG</sequence>
<gene>
    <name evidence="7" type="ORF">QYF61_015114</name>
</gene>
<dbReference type="InterPro" id="IPR051320">
    <property type="entry name" value="Viral_Replic_Matur_Polypro"/>
</dbReference>
<keyword evidence="3" id="KW-1015">Disulfide bond</keyword>
<dbReference type="AlphaFoldDB" id="A0AAN7NJG1"/>
<dbReference type="InterPro" id="IPR000477">
    <property type="entry name" value="RT_dom"/>
</dbReference>
<dbReference type="PANTHER" id="PTHR33064:SF29">
    <property type="entry name" value="PEPTIDASE A2 DOMAIN-CONTAINING PROTEIN-RELATED"/>
    <property type="match status" value="1"/>
</dbReference>
<feature type="domain" description="Laminin N-terminal" evidence="6">
    <location>
        <begin position="1"/>
        <end position="200"/>
    </location>
</feature>
<comment type="caution">
    <text evidence="7">The sequence shown here is derived from an EMBL/GenBank/DDBJ whole genome shotgun (WGS) entry which is preliminary data.</text>
</comment>
<feature type="domain" description="Reverse transcriptase" evidence="5">
    <location>
        <begin position="385"/>
        <end position="567"/>
    </location>
</feature>
<evidence type="ECO:0000256" key="2">
    <source>
        <dbReference type="ARBA" id="ARBA00012180"/>
    </source>
</evidence>
<evidence type="ECO:0000256" key="1">
    <source>
        <dbReference type="ARBA" id="ARBA00010879"/>
    </source>
</evidence>
<dbReference type="SMART" id="SM00136">
    <property type="entry name" value="LamNT"/>
    <property type="match status" value="1"/>
</dbReference>
<dbReference type="EC" id="3.1.26.4" evidence="2"/>
<keyword evidence="4" id="KW-0424">Laminin EGF-like domain</keyword>
<dbReference type="InterPro" id="IPR043128">
    <property type="entry name" value="Rev_trsase/Diguanyl_cyclase"/>
</dbReference>
<evidence type="ECO:0000259" key="5">
    <source>
        <dbReference type="PROSITE" id="PS50878"/>
    </source>
</evidence>
<dbReference type="InterPro" id="IPR008211">
    <property type="entry name" value="Laminin_N"/>
</dbReference>
<evidence type="ECO:0000259" key="6">
    <source>
        <dbReference type="PROSITE" id="PS51117"/>
    </source>
</evidence>
<keyword evidence="8" id="KW-1185">Reference proteome</keyword>
<evidence type="ECO:0000256" key="4">
    <source>
        <dbReference type="ARBA" id="ARBA00023292"/>
    </source>
</evidence>
<evidence type="ECO:0000256" key="3">
    <source>
        <dbReference type="ARBA" id="ARBA00023157"/>
    </source>
</evidence>
<dbReference type="SUPFAM" id="SSF56672">
    <property type="entry name" value="DNA/RNA polymerases"/>
    <property type="match status" value="1"/>
</dbReference>